<dbReference type="InterPro" id="IPR035906">
    <property type="entry name" value="MetI-like_sf"/>
</dbReference>
<keyword evidence="6 7" id="KW-0472">Membrane</keyword>
<keyword evidence="9" id="KW-1185">Reference proteome</keyword>
<dbReference type="GO" id="GO:0055085">
    <property type="term" value="P:transmembrane transport"/>
    <property type="evidence" value="ECO:0007669"/>
    <property type="project" value="InterPro"/>
</dbReference>
<keyword evidence="4 7" id="KW-0812">Transmembrane</keyword>
<feature type="transmembrane region" description="Helical" evidence="7">
    <location>
        <begin position="128"/>
        <end position="149"/>
    </location>
</feature>
<comment type="subcellular location">
    <subcellularLocation>
        <location evidence="1 7">Cell membrane</location>
        <topology evidence="1 7">Multi-pass membrane protein</topology>
    </subcellularLocation>
</comment>
<proteinExistence type="inferred from homology"/>
<feature type="transmembrane region" description="Helical" evidence="7">
    <location>
        <begin position="34"/>
        <end position="56"/>
    </location>
</feature>
<dbReference type="Pfam" id="PF00528">
    <property type="entry name" value="BPD_transp_1"/>
    <property type="match status" value="1"/>
</dbReference>
<evidence type="ECO:0000256" key="4">
    <source>
        <dbReference type="ARBA" id="ARBA00022692"/>
    </source>
</evidence>
<dbReference type="STRING" id="1619308.B5808_17070"/>
<feature type="transmembrane region" description="Helical" evidence="7">
    <location>
        <begin position="233"/>
        <end position="255"/>
    </location>
</feature>
<evidence type="ECO:0000256" key="1">
    <source>
        <dbReference type="ARBA" id="ARBA00004651"/>
    </source>
</evidence>
<accession>A0A1X9LNG4</accession>
<name>A0A1X9LNG4_9MICO</name>
<keyword evidence="3" id="KW-1003">Cell membrane</keyword>
<evidence type="ECO:0000313" key="9">
    <source>
        <dbReference type="Proteomes" id="UP000192775"/>
    </source>
</evidence>
<evidence type="ECO:0000256" key="5">
    <source>
        <dbReference type="ARBA" id="ARBA00022989"/>
    </source>
</evidence>
<dbReference type="PANTHER" id="PTHR43744">
    <property type="entry name" value="ABC TRANSPORTER PERMEASE PROTEIN MG189-RELATED-RELATED"/>
    <property type="match status" value="1"/>
</dbReference>
<evidence type="ECO:0000256" key="6">
    <source>
        <dbReference type="ARBA" id="ARBA00023136"/>
    </source>
</evidence>
<dbReference type="Proteomes" id="UP000192775">
    <property type="component" value="Chromosome"/>
</dbReference>
<dbReference type="RefSeq" id="WP_085020882.1">
    <property type="nucleotide sequence ID" value="NZ_BMHD01000001.1"/>
</dbReference>
<evidence type="ECO:0000256" key="2">
    <source>
        <dbReference type="ARBA" id="ARBA00022448"/>
    </source>
</evidence>
<dbReference type="CDD" id="cd06261">
    <property type="entry name" value="TM_PBP2"/>
    <property type="match status" value="1"/>
</dbReference>
<comment type="similarity">
    <text evidence="7">Belongs to the binding-protein-dependent transport system permease family.</text>
</comment>
<feature type="transmembrane region" description="Helical" evidence="7">
    <location>
        <begin position="205"/>
        <end position="227"/>
    </location>
</feature>
<dbReference type="PROSITE" id="PS50928">
    <property type="entry name" value="ABC_TM1"/>
    <property type="match status" value="1"/>
</dbReference>
<evidence type="ECO:0000256" key="3">
    <source>
        <dbReference type="ARBA" id="ARBA00022475"/>
    </source>
</evidence>
<feature type="transmembrane region" description="Helical" evidence="7">
    <location>
        <begin position="92"/>
        <end position="116"/>
    </location>
</feature>
<dbReference type="SUPFAM" id="SSF161098">
    <property type="entry name" value="MetI-like"/>
    <property type="match status" value="1"/>
</dbReference>
<reference evidence="8 9" key="1">
    <citation type="submission" date="2017-04" db="EMBL/GenBank/DDBJ databases">
        <authorList>
            <person name="Afonso C.L."/>
            <person name="Miller P.J."/>
            <person name="Scott M.A."/>
            <person name="Spackman E."/>
            <person name="Goraichik I."/>
            <person name="Dimitrov K.M."/>
            <person name="Suarez D.L."/>
            <person name="Swayne D.E."/>
        </authorList>
    </citation>
    <scope>NUCLEOTIDE SEQUENCE [LARGE SCALE GENOMIC DNA]</scope>
    <source>
        <strain evidence="9">XA(T)</strain>
    </source>
</reference>
<keyword evidence="5 7" id="KW-1133">Transmembrane helix</keyword>
<dbReference type="Gene3D" id="1.10.3720.10">
    <property type="entry name" value="MetI-like"/>
    <property type="match status" value="1"/>
</dbReference>
<gene>
    <name evidence="8" type="ORF">B5808_17070</name>
</gene>
<feature type="transmembrane region" description="Helical" evidence="7">
    <location>
        <begin position="267"/>
        <end position="289"/>
    </location>
</feature>
<keyword evidence="2 7" id="KW-0813">Transport</keyword>
<protein>
    <submittedName>
        <fullName evidence="8">ABC transporter permease</fullName>
    </submittedName>
</protein>
<evidence type="ECO:0000313" key="8">
    <source>
        <dbReference type="EMBL" id="ARJ06744.1"/>
    </source>
</evidence>
<sequence>MAVTTAFGATEATPTRRRPKPIGALGFGRIVGRLLLIGVLAALAIIVLYPILWMALSSLKSNSEILSSPFGWPAELDLSSYGRAFAGGVGEYFLNSVIVTVASVIATTLLSAWAAYGLTRVTIPFSKPILYIIIGGLMLAPTVAVIPLVKLLQGWGIYDTYWALIILYTAFRIPFTTFLIRSYMIDLPIEVDEAAVLDGARSSQIFWRIVLPMSAPIITSAVILQVLFAWNEYLFALIFIGSDSLKTLPVGLATLSSRAVTDFPSVFAGMTIAAVPMIALFFLCQKYFIRGLSDGIGK</sequence>
<evidence type="ECO:0000256" key="7">
    <source>
        <dbReference type="RuleBase" id="RU363032"/>
    </source>
</evidence>
<organism evidence="8 9">
    <name type="scientific">Cnuibacter physcomitrellae</name>
    <dbReference type="NCBI Taxonomy" id="1619308"/>
    <lineage>
        <taxon>Bacteria</taxon>
        <taxon>Bacillati</taxon>
        <taxon>Actinomycetota</taxon>
        <taxon>Actinomycetes</taxon>
        <taxon>Micrococcales</taxon>
        <taxon>Microbacteriaceae</taxon>
        <taxon>Cnuibacter</taxon>
    </lineage>
</organism>
<dbReference type="GO" id="GO:0005886">
    <property type="term" value="C:plasma membrane"/>
    <property type="evidence" value="ECO:0007669"/>
    <property type="project" value="UniProtKB-SubCell"/>
</dbReference>
<dbReference type="KEGG" id="cphy:B5808_17070"/>
<dbReference type="AlphaFoldDB" id="A0A1X9LNG4"/>
<dbReference type="InterPro" id="IPR000515">
    <property type="entry name" value="MetI-like"/>
</dbReference>
<feature type="transmembrane region" description="Helical" evidence="7">
    <location>
        <begin position="161"/>
        <end position="184"/>
    </location>
</feature>
<dbReference type="PANTHER" id="PTHR43744:SF8">
    <property type="entry name" value="SN-GLYCEROL-3-PHOSPHATE TRANSPORT SYSTEM PERMEASE PROTEIN UGPE"/>
    <property type="match status" value="1"/>
</dbReference>
<dbReference type="EMBL" id="CP020715">
    <property type="protein sequence ID" value="ARJ06744.1"/>
    <property type="molecule type" value="Genomic_DNA"/>
</dbReference>